<proteinExistence type="predicted"/>
<organism evidence="2 3">
    <name type="scientific">Candidatus Raymondbacteria bacterium RIFOXYD12_FULL_49_13</name>
    <dbReference type="NCBI Taxonomy" id="1817890"/>
    <lineage>
        <taxon>Bacteria</taxon>
        <taxon>Raymondiibacteriota</taxon>
    </lineage>
</organism>
<protein>
    <submittedName>
        <fullName evidence="2">Uncharacterized protein</fullName>
    </submittedName>
</protein>
<feature type="transmembrane region" description="Helical" evidence="1">
    <location>
        <begin position="197"/>
        <end position="215"/>
    </location>
</feature>
<sequence>MFKDCTPNVSVESFSLFSRFPMVIFLTMSTDKPAVPVPVLLGHIFLITTGVMYSAYWIIRYYDTAHSLASLLPFLVLGSILIGFSGIFLFFISAGILLESTRVKSWPINVTGVALFIISLVVMGPVFQRPFTSEIFFAFLWALSEMNLIHVVYKSGRIAKAPFYAITTLVFISTAVNLVCYRIHLELAGFDQFINGLIPYCVNALFMIIIVIIMVSKKN</sequence>
<feature type="transmembrane region" description="Helical" evidence="1">
    <location>
        <begin position="37"/>
        <end position="59"/>
    </location>
</feature>
<keyword evidence="1" id="KW-0812">Transmembrane</keyword>
<dbReference type="Proteomes" id="UP000179243">
    <property type="component" value="Unassembled WGS sequence"/>
</dbReference>
<comment type="caution">
    <text evidence="2">The sequence shown here is derived from an EMBL/GenBank/DDBJ whole genome shotgun (WGS) entry which is preliminary data.</text>
</comment>
<evidence type="ECO:0000313" key="2">
    <source>
        <dbReference type="EMBL" id="OGK03886.1"/>
    </source>
</evidence>
<feature type="transmembrane region" description="Helical" evidence="1">
    <location>
        <begin position="110"/>
        <end position="129"/>
    </location>
</feature>
<keyword evidence="1" id="KW-0472">Membrane</keyword>
<evidence type="ECO:0000256" key="1">
    <source>
        <dbReference type="SAM" id="Phobius"/>
    </source>
</evidence>
<reference evidence="2 3" key="1">
    <citation type="journal article" date="2016" name="Nat. Commun.">
        <title>Thousands of microbial genomes shed light on interconnected biogeochemical processes in an aquifer system.</title>
        <authorList>
            <person name="Anantharaman K."/>
            <person name="Brown C.T."/>
            <person name="Hug L.A."/>
            <person name="Sharon I."/>
            <person name="Castelle C.J."/>
            <person name="Probst A.J."/>
            <person name="Thomas B.C."/>
            <person name="Singh A."/>
            <person name="Wilkins M.J."/>
            <person name="Karaoz U."/>
            <person name="Brodie E.L."/>
            <person name="Williams K.H."/>
            <person name="Hubbard S.S."/>
            <person name="Banfield J.F."/>
        </authorList>
    </citation>
    <scope>NUCLEOTIDE SEQUENCE [LARGE SCALE GENOMIC DNA]</scope>
</reference>
<name>A0A1F7FBM3_UNCRA</name>
<feature type="transmembrane region" description="Helical" evidence="1">
    <location>
        <begin position="135"/>
        <end position="153"/>
    </location>
</feature>
<accession>A0A1F7FBM3</accession>
<dbReference type="EMBL" id="MFYX01000080">
    <property type="protein sequence ID" value="OGK03886.1"/>
    <property type="molecule type" value="Genomic_DNA"/>
</dbReference>
<feature type="transmembrane region" description="Helical" evidence="1">
    <location>
        <begin position="165"/>
        <end position="185"/>
    </location>
</feature>
<keyword evidence="1" id="KW-1133">Transmembrane helix</keyword>
<dbReference type="AlphaFoldDB" id="A0A1F7FBM3"/>
<evidence type="ECO:0000313" key="3">
    <source>
        <dbReference type="Proteomes" id="UP000179243"/>
    </source>
</evidence>
<gene>
    <name evidence="2" type="ORF">A2519_00590</name>
</gene>
<feature type="transmembrane region" description="Helical" evidence="1">
    <location>
        <begin position="71"/>
        <end position="98"/>
    </location>
</feature>